<dbReference type="GeneID" id="24111281"/>
<dbReference type="EMBL" id="DF238820">
    <property type="protein sequence ID" value="GAC98415.1"/>
    <property type="molecule type" value="Genomic_DNA"/>
</dbReference>
<reference evidence="2" key="1">
    <citation type="journal article" date="2013" name="Genome Announc.">
        <title>Draft genome sequence of the basidiomycetous yeast-like fungus Pseudozyma hubeiensis SY62, which produces an abundant amount of the biosurfactant mannosylerythritol lipids.</title>
        <authorList>
            <person name="Konishi M."/>
            <person name="Hatada Y."/>
            <person name="Horiuchi J."/>
        </authorList>
    </citation>
    <scope>NUCLEOTIDE SEQUENCE [LARGE SCALE GENOMIC DNA]</scope>
    <source>
        <strain evidence="2">SY62</strain>
    </source>
</reference>
<sequence>MVVCQKKPSSASKCETRTEKHTCETTRWTQCWQMLSKSCDHSRGVVGRGEQRRQRQRRMSLHNSVSLLDRVISRTTSGGLAVFFWQILRSEMAAACMNLSGKAPPECVVLSVRKLDEVKA</sequence>
<gene>
    <name evidence="1" type="ORF">PHSY_006009</name>
</gene>
<organism evidence="1 2">
    <name type="scientific">Pseudozyma hubeiensis (strain SY62)</name>
    <name type="common">Yeast</name>
    <dbReference type="NCBI Taxonomy" id="1305764"/>
    <lineage>
        <taxon>Eukaryota</taxon>
        <taxon>Fungi</taxon>
        <taxon>Dikarya</taxon>
        <taxon>Basidiomycota</taxon>
        <taxon>Ustilaginomycotina</taxon>
        <taxon>Ustilaginomycetes</taxon>
        <taxon>Ustilaginales</taxon>
        <taxon>Ustilaginaceae</taxon>
        <taxon>Pseudozyma</taxon>
    </lineage>
</organism>
<evidence type="ECO:0000313" key="1">
    <source>
        <dbReference type="EMBL" id="GAC98415.1"/>
    </source>
</evidence>
<protein>
    <submittedName>
        <fullName evidence="1">Potential fungal transcription factor</fullName>
    </submittedName>
</protein>
<proteinExistence type="predicted"/>
<keyword evidence="2" id="KW-1185">Reference proteome</keyword>
<accession>R9PJZ4</accession>
<dbReference type="AlphaFoldDB" id="R9PJZ4"/>
<dbReference type="HOGENOM" id="CLU_2050671_0_0_1"/>
<dbReference type="Proteomes" id="UP000014071">
    <property type="component" value="Unassembled WGS sequence"/>
</dbReference>
<dbReference type="RefSeq" id="XP_012192002.1">
    <property type="nucleotide sequence ID" value="XM_012336612.1"/>
</dbReference>
<name>R9PJZ4_PSEHS</name>
<evidence type="ECO:0000313" key="2">
    <source>
        <dbReference type="Proteomes" id="UP000014071"/>
    </source>
</evidence>